<feature type="domain" description="HAT C-terminal dimerisation" evidence="1">
    <location>
        <begin position="35"/>
        <end position="84"/>
    </location>
</feature>
<reference evidence="2 3" key="1">
    <citation type="submission" date="2023-03" db="EMBL/GenBank/DDBJ databases">
        <title>WGS of Gossypium arboreum.</title>
        <authorList>
            <person name="Yu D."/>
        </authorList>
    </citation>
    <scope>NUCLEOTIDE SEQUENCE [LARGE SCALE GENOMIC DNA]</scope>
    <source>
        <tissue evidence="2">Leaf</tissue>
    </source>
</reference>
<sequence length="126" mass="14585">MKIQLEHFQLNACQSTKLQKASIVAELCQVLAKTNKSSIYPLLDKIIRLVLTLPVFTTITEQAFLAMKIVKTRLRNRMGDDFLLTYLVAYIEKKIAREFSADCIIDEFNLMKKQRVQFRITSIEKG</sequence>
<keyword evidence="3" id="KW-1185">Reference proteome</keyword>
<dbReference type="PANTHER" id="PTHR11697">
    <property type="entry name" value="GENERAL TRANSCRIPTION FACTOR 2-RELATED ZINC FINGER PROTEIN"/>
    <property type="match status" value="1"/>
</dbReference>
<evidence type="ECO:0000313" key="2">
    <source>
        <dbReference type="EMBL" id="KAK5820489.1"/>
    </source>
</evidence>
<dbReference type="InterPro" id="IPR055298">
    <property type="entry name" value="AtLOH3-like"/>
</dbReference>
<accession>A0ABR0PGS9</accession>
<dbReference type="Proteomes" id="UP001358586">
    <property type="component" value="Chromosome 7"/>
</dbReference>
<evidence type="ECO:0000259" key="1">
    <source>
        <dbReference type="Pfam" id="PF05699"/>
    </source>
</evidence>
<organism evidence="2 3">
    <name type="scientific">Gossypium arboreum</name>
    <name type="common">Tree cotton</name>
    <name type="synonym">Gossypium nanking</name>
    <dbReference type="NCBI Taxonomy" id="29729"/>
    <lineage>
        <taxon>Eukaryota</taxon>
        <taxon>Viridiplantae</taxon>
        <taxon>Streptophyta</taxon>
        <taxon>Embryophyta</taxon>
        <taxon>Tracheophyta</taxon>
        <taxon>Spermatophyta</taxon>
        <taxon>Magnoliopsida</taxon>
        <taxon>eudicotyledons</taxon>
        <taxon>Gunneridae</taxon>
        <taxon>Pentapetalae</taxon>
        <taxon>rosids</taxon>
        <taxon>malvids</taxon>
        <taxon>Malvales</taxon>
        <taxon>Malvaceae</taxon>
        <taxon>Malvoideae</taxon>
        <taxon>Gossypium</taxon>
    </lineage>
</organism>
<dbReference type="Pfam" id="PF05699">
    <property type="entry name" value="Dimer_Tnp_hAT"/>
    <property type="match status" value="1"/>
</dbReference>
<comment type="caution">
    <text evidence="2">The sequence shown here is derived from an EMBL/GenBank/DDBJ whole genome shotgun (WGS) entry which is preliminary data.</text>
</comment>
<dbReference type="InterPro" id="IPR008906">
    <property type="entry name" value="HATC_C_dom"/>
</dbReference>
<proteinExistence type="predicted"/>
<gene>
    <name evidence="2" type="ORF">PVK06_025536</name>
</gene>
<evidence type="ECO:0000313" key="3">
    <source>
        <dbReference type="Proteomes" id="UP001358586"/>
    </source>
</evidence>
<dbReference type="PANTHER" id="PTHR11697:SF230">
    <property type="entry name" value="ZINC FINGER, MYM DOMAIN CONTAINING 1"/>
    <property type="match status" value="1"/>
</dbReference>
<protein>
    <recommendedName>
        <fullName evidence="1">HAT C-terminal dimerisation domain-containing protein</fullName>
    </recommendedName>
</protein>
<dbReference type="EMBL" id="JARKNE010000007">
    <property type="protein sequence ID" value="KAK5820489.1"/>
    <property type="molecule type" value="Genomic_DNA"/>
</dbReference>
<name>A0ABR0PGS9_GOSAR</name>